<proteinExistence type="predicted"/>
<dbReference type="EMBL" id="FNLO01000009">
    <property type="protein sequence ID" value="SDV49793.1"/>
    <property type="molecule type" value="Genomic_DNA"/>
</dbReference>
<dbReference type="AlphaFoldDB" id="A0A1H2PS62"/>
<evidence type="ECO:0008006" key="3">
    <source>
        <dbReference type="Google" id="ProtNLM"/>
    </source>
</evidence>
<sequence>MRIEKEDADKMVLQAFSRPQDRLTYGELVRRTNLGLGAVCGAVARCVRAGSLVEDGFVLEPAIHRQPQPVFARVQGEQ</sequence>
<protein>
    <recommendedName>
        <fullName evidence="3">MarR family transcriptional regulator</fullName>
    </recommendedName>
</protein>
<dbReference type="RefSeq" id="WP_091910300.1">
    <property type="nucleotide sequence ID" value="NZ_FNLO01000009.1"/>
</dbReference>
<reference evidence="2" key="1">
    <citation type="submission" date="2016-09" db="EMBL/GenBank/DDBJ databases">
        <authorList>
            <person name="Varghese N."/>
            <person name="Submissions S."/>
        </authorList>
    </citation>
    <scope>NUCLEOTIDE SEQUENCE [LARGE SCALE GENOMIC DNA]</scope>
    <source>
        <strain evidence="2">JS23</strain>
    </source>
</reference>
<dbReference type="Proteomes" id="UP000243719">
    <property type="component" value="Unassembled WGS sequence"/>
</dbReference>
<organism evidence="1 2">
    <name type="scientific">Chitinasiproducens palmae</name>
    <dbReference type="NCBI Taxonomy" id="1770053"/>
    <lineage>
        <taxon>Bacteria</taxon>
        <taxon>Pseudomonadati</taxon>
        <taxon>Pseudomonadota</taxon>
        <taxon>Betaproteobacteria</taxon>
        <taxon>Burkholderiales</taxon>
        <taxon>Burkholderiaceae</taxon>
        <taxon>Chitinasiproducens</taxon>
    </lineage>
</organism>
<dbReference type="STRING" id="1770053.SAMN05216551_109141"/>
<evidence type="ECO:0000313" key="2">
    <source>
        <dbReference type="Proteomes" id="UP000243719"/>
    </source>
</evidence>
<keyword evidence="2" id="KW-1185">Reference proteome</keyword>
<evidence type="ECO:0000313" key="1">
    <source>
        <dbReference type="EMBL" id="SDV49793.1"/>
    </source>
</evidence>
<gene>
    <name evidence="1" type="ORF">SAMN05216551_109141</name>
</gene>
<name>A0A1H2PS62_9BURK</name>
<accession>A0A1H2PS62</accession>